<dbReference type="InterPro" id="IPR036412">
    <property type="entry name" value="HAD-like_sf"/>
</dbReference>
<dbReference type="RefSeq" id="WP_259430110.1">
    <property type="nucleotide sequence ID" value="NZ_CP103424.1"/>
</dbReference>
<reference evidence="1" key="1">
    <citation type="submission" date="2022-08" db="EMBL/GenBank/DDBJ databases">
        <title>Complete genome sequence of Mycoplasma cottewii type strain VIS.</title>
        <authorList>
            <person name="Spergser J."/>
        </authorList>
    </citation>
    <scope>NUCLEOTIDE SEQUENCE</scope>
    <source>
        <strain evidence="1">VIS</strain>
    </source>
</reference>
<dbReference type="PANTHER" id="PTHR10000:SF8">
    <property type="entry name" value="HAD SUPERFAMILY HYDROLASE-LIKE, TYPE 3"/>
    <property type="match status" value="1"/>
</dbReference>
<accession>A0ABY5TWD7</accession>
<protein>
    <submittedName>
        <fullName evidence="1">Cof-type HAD-IIB family hydrolase</fullName>
    </submittedName>
</protein>
<dbReference type="Gene3D" id="3.40.50.1000">
    <property type="entry name" value="HAD superfamily/HAD-like"/>
    <property type="match status" value="1"/>
</dbReference>
<dbReference type="NCBIfam" id="TIGR01484">
    <property type="entry name" value="HAD-SF-IIB"/>
    <property type="match status" value="1"/>
</dbReference>
<dbReference type="Gene3D" id="3.30.1240.10">
    <property type="match status" value="1"/>
</dbReference>
<sequence length="282" mass="32122">MYKMIAIDLDGTVLSHKCGINKLTKQAIKRAQEKGIKIVIATGRNINTTRVAAEQLDVMNTGIPFVSLNGGQVFSYETDGSVKVRYTKHFTKKESKEIFELAMKHKAHVFAYALDENTAYKSKGFSIFALWMKRRVKRVVKTYDPKKDPDAIITKYICFGKRQNMRALRKEIEERGYSIYSFSYITNAKENVEINPKSINKGYGLEYVANELNIKPEEIIFFGDGENDIEALKFAGTGVVMKNYYRDNVRKAANDITELSCDDGGVGHYIYKHVLKEPIPKN</sequence>
<dbReference type="InterPro" id="IPR000150">
    <property type="entry name" value="Cof"/>
</dbReference>
<dbReference type="CDD" id="cd07516">
    <property type="entry name" value="HAD_Pase"/>
    <property type="match status" value="1"/>
</dbReference>
<dbReference type="Proteomes" id="UP001059819">
    <property type="component" value="Chromosome"/>
</dbReference>
<name>A0ABY5TWD7_9MOLU</name>
<evidence type="ECO:0000313" key="1">
    <source>
        <dbReference type="EMBL" id="UWD34942.1"/>
    </source>
</evidence>
<dbReference type="InterPro" id="IPR006379">
    <property type="entry name" value="HAD-SF_hydro_IIB"/>
</dbReference>
<dbReference type="SFLD" id="SFLDS00003">
    <property type="entry name" value="Haloacid_Dehalogenase"/>
    <property type="match status" value="1"/>
</dbReference>
<keyword evidence="1" id="KW-0378">Hydrolase</keyword>
<evidence type="ECO:0000313" key="2">
    <source>
        <dbReference type="Proteomes" id="UP001059819"/>
    </source>
</evidence>
<dbReference type="InterPro" id="IPR023214">
    <property type="entry name" value="HAD_sf"/>
</dbReference>
<proteinExistence type="predicted"/>
<keyword evidence="2" id="KW-1185">Reference proteome</keyword>
<dbReference type="SFLD" id="SFLDG01140">
    <property type="entry name" value="C2.B:_Phosphomannomutase_and_P"/>
    <property type="match status" value="1"/>
</dbReference>
<dbReference type="Pfam" id="PF08282">
    <property type="entry name" value="Hydrolase_3"/>
    <property type="match status" value="1"/>
</dbReference>
<dbReference type="SUPFAM" id="SSF56784">
    <property type="entry name" value="HAD-like"/>
    <property type="match status" value="1"/>
</dbReference>
<dbReference type="NCBIfam" id="TIGR00099">
    <property type="entry name" value="Cof-subfamily"/>
    <property type="match status" value="1"/>
</dbReference>
<organism evidence="1 2">
    <name type="scientific">Mycoplasma cottewii</name>
    <dbReference type="NCBI Taxonomy" id="51364"/>
    <lineage>
        <taxon>Bacteria</taxon>
        <taxon>Bacillati</taxon>
        <taxon>Mycoplasmatota</taxon>
        <taxon>Mollicutes</taxon>
        <taxon>Mycoplasmataceae</taxon>
        <taxon>Mycoplasma</taxon>
    </lineage>
</organism>
<dbReference type="EMBL" id="CP103424">
    <property type="protein sequence ID" value="UWD34942.1"/>
    <property type="molecule type" value="Genomic_DNA"/>
</dbReference>
<gene>
    <name evidence="1" type="ORF">NX779_04005</name>
</gene>
<dbReference type="PANTHER" id="PTHR10000">
    <property type="entry name" value="PHOSPHOSERINE PHOSPHATASE"/>
    <property type="match status" value="1"/>
</dbReference>
<dbReference type="GO" id="GO:0016787">
    <property type="term" value="F:hydrolase activity"/>
    <property type="evidence" value="ECO:0007669"/>
    <property type="project" value="UniProtKB-KW"/>
</dbReference>